<dbReference type="AlphaFoldDB" id="A0AAV8QVT0"/>
<sequence>MACQKATTVLFMCALLFLSFVARIEGSQNCYCECMNKCIPMGIVSEQECSKECHEACQLCIPELSGRRLTDISHARVLRL</sequence>
<comment type="caution">
    <text evidence="2">The sequence shown here is derived from an EMBL/GenBank/DDBJ whole genome shotgun (WGS) entry which is preliminary data.</text>
</comment>
<dbReference type="Proteomes" id="UP001222027">
    <property type="component" value="Unassembled WGS sequence"/>
</dbReference>
<protein>
    <recommendedName>
        <fullName evidence="4">Bowman-Birk serine protease inhibitors family domain-containing protein</fullName>
    </recommendedName>
</protein>
<evidence type="ECO:0000313" key="3">
    <source>
        <dbReference type="Proteomes" id="UP001222027"/>
    </source>
</evidence>
<dbReference type="EMBL" id="JAQQAF010000005">
    <property type="protein sequence ID" value="KAJ8486031.1"/>
    <property type="molecule type" value="Genomic_DNA"/>
</dbReference>
<evidence type="ECO:0008006" key="4">
    <source>
        <dbReference type="Google" id="ProtNLM"/>
    </source>
</evidence>
<keyword evidence="3" id="KW-1185">Reference proteome</keyword>
<proteinExistence type="predicted"/>
<evidence type="ECO:0000313" key="2">
    <source>
        <dbReference type="EMBL" id="KAJ8486031.1"/>
    </source>
</evidence>
<organism evidence="2 3">
    <name type="scientific">Ensete ventricosum</name>
    <name type="common">Abyssinian banana</name>
    <name type="synonym">Musa ensete</name>
    <dbReference type="NCBI Taxonomy" id="4639"/>
    <lineage>
        <taxon>Eukaryota</taxon>
        <taxon>Viridiplantae</taxon>
        <taxon>Streptophyta</taxon>
        <taxon>Embryophyta</taxon>
        <taxon>Tracheophyta</taxon>
        <taxon>Spermatophyta</taxon>
        <taxon>Magnoliopsida</taxon>
        <taxon>Liliopsida</taxon>
        <taxon>Zingiberales</taxon>
        <taxon>Musaceae</taxon>
        <taxon>Ensete</taxon>
    </lineage>
</organism>
<accession>A0AAV8QVT0</accession>
<gene>
    <name evidence="2" type="ORF">OPV22_018516</name>
</gene>
<feature type="signal peptide" evidence="1">
    <location>
        <begin position="1"/>
        <end position="26"/>
    </location>
</feature>
<reference evidence="2 3" key="1">
    <citation type="submission" date="2022-12" db="EMBL/GenBank/DDBJ databases">
        <title>Chromosome-scale assembly of the Ensete ventricosum genome.</title>
        <authorList>
            <person name="Dussert Y."/>
            <person name="Stocks J."/>
            <person name="Wendawek A."/>
            <person name="Woldeyes F."/>
            <person name="Nichols R.A."/>
            <person name="Borrell J.S."/>
        </authorList>
    </citation>
    <scope>NUCLEOTIDE SEQUENCE [LARGE SCALE GENOMIC DNA]</scope>
    <source>
        <strain evidence="3">cv. Maze</strain>
        <tissue evidence="2">Seeds</tissue>
    </source>
</reference>
<keyword evidence="1" id="KW-0732">Signal</keyword>
<feature type="chain" id="PRO_5043787577" description="Bowman-Birk serine protease inhibitors family domain-containing protein" evidence="1">
    <location>
        <begin position="27"/>
        <end position="80"/>
    </location>
</feature>
<evidence type="ECO:0000256" key="1">
    <source>
        <dbReference type="SAM" id="SignalP"/>
    </source>
</evidence>
<name>A0AAV8QVT0_ENSVE</name>